<keyword evidence="2" id="KW-1185">Reference proteome</keyword>
<dbReference type="AlphaFoldDB" id="A0A165DRT5"/>
<protein>
    <submittedName>
        <fullName evidence="1">Uncharacterized protein</fullName>
    </submittedName>
</protein>
<dbReference type="InParanoid" id="A0A165DRT5"/>
<dbReference type="EMBL" id="KV426196">
    <property type="protein sequence ID" value="KZV85208.1"/>
    <property type="molecule type" value="Genomic_DNA"/>
</dbReference>
<organism evidence="1 2">
    <name type="scientific">Exidia glandulosa HHB12029</name>
    <dbReference type="NCBI Taxonomy" id="1314781"/>
    <lineage>
        <taxon>Eukaryota</taxon>
        <taxon>Fungi</taxon>
        <taxon>Dikarya</taxon>
        <taxon>Basidiomycota</taxon>
        <taxon>Agaricomycotina</taxon>
        <taxon>Agaricomycetes</taxon>
        <taxon>Auriculariales</taxon>
        <taxon>Exidiaceae</taxon>
        <taxon>Exidia</taxon>
    </lineage>
</organism>
<dbReference type="Proteomes" id="UP000077266">
    <property type="component" value="Unassembled WGS sequence"/>
</dbReference>
<sequence>MWALRSLASSEFSIITATGAWLGSGSFVALVPRLRDFLTRQLHPFQSRHACSWQDPAFANRTTFVLHSHSRSHSCCMLWSITRASFRSYMPSFQPSTRCGGRCAICILTAQYQCSAFAIRCTRCCSYSTYHRQCTPPHVRRLRTYKALTRIILDCGGRRASLSYPVSATGRHRHGVQATTSCQTNRVLVCASRFDIAFCGCRNGPTRHTYSSLIIRLEASGSAQTVDDVAKAWGFSYVRIART</sequence>
<proteinExistence type="predicted"/>
<name>A0A165DRT5_EXIGL</name>
<evidence type="ECO:0000313" key="1">
    <source>
        <dbReference type="EMBL" id="KZV85208.1"/>
    </source>
</evidence>
<accession>A0A165DRT5</accession>
<evidence type="ECO:0000313" key="2">
    <source>
        <dbReference type="Proteomes" id="UP000077266"/>
    </source>
</evidence>
<reference evidence="1 2" key="1">
    <citation type="journal article" date="2016" name="Mol. Biol. Evol.">
        <title>Comparative Genomics of Early-Diverging Mushroom-Forming Fungi Provides Insights into the Origins of Lignocellulose Decay Capabilities.</title>
        <authorList>
            <person name="Nagy L.G."/>
            <person name="Riley R."/>
            <person name="Tritt A."/>
            <person name="Adam C."/>
            <person name="Daum C."/>
            <person name="Floudas D."/>
            <person name="Sun H."/>
            <person name="Yadav J.S."/>
            <person name="Pangilinan J."/>
            <person name="Larsson K.H."/>
            <person name="Matsuura K."/>
            <person name="Barry K."/>
            <person name="Labutti K."/>
            <person name="Kuo R."/>
            <person name="Ohm R.A."/>
            <person name="Bhattacharya S.S."/>
            <person name="Shirouzu T."/>
            <person name="Yoshinaga Y."/>
            <person name="Martin F.M."/>
            <person name="Grigoriev I.V."/>
            <person name="Hibbett D.S."/>
        </authorList>
    </citation>
    <scope>NUCLEOTIDE SEQUENCE [LARGE SCALE GENOMIC DNA]</scope>
    <source>
        <strain evidence="1 2">HHB12029</strain>
    </source>
</reference>
<gene>
    <name evidence="1" type="ORF">EXIGLDRAFT_263346</name>
</gene>